<dbReference type="GO" id="GO:0000724">
    <property type="term" value="P:double-strand break repair via homologous recombination"/>
    <property type="evidence" value="ECO:0007669"/>
    <property type="project" value="InterPro"/>
</dbReference>
<keyword evidence="8" id="KW-0862">Zinc</keyword>
<comment type="subcellular location">
    <subcellularLocation>
        <location evidence="1">Nucleus</location>
    </subcellularLocation>
</comment>
<comment type="pathway">
    <text evidence="2">Protein modification; protein sumoylation.</text>
</comment>
<evidence type="ECO:0000256" key="5">
    <source>
        <dbReference type="ARBA" id="ARBA00022723"/>
    </source>
</evidence>
<dbReference type="PROSITE" id="PS51044">
    <property type="entry name" value="ZF_SP_RING"/>
    <property type="match status" value="1"/>
</dbReference>
<keyword evidence="9" id="KW-0539">Nucleus</keyword>
<keyword evidence="14" id="KW-1185">Reference proteome</keyword>
<evidence type="ECO:0000313" key="14">
    <source>
        <dbReference type="Proteomes" id="UP000775547"/>
    </source>
</evidence>
<accession>A0A9P7GJS0</accession>
<feature type="compositionally biased region" description="Basic residues" evidence="11">
    <location>
        <begin position="52"/>
        <end position="63"/>
    </location>
</feature>
<feature type="compositionally biased region" description="Basic and acidic residues" evidence="11">
    <location>
        <begin position="64"/>
        <end position="74"/>
    </location>
</feature>
<organism evidence="13 14">
    <name type="scientific">Asterophora parasitica</name>
    <dbReference type="NCBI Taxonomy" id="117018"/>
    <lineage>
        <taxon>Eukaryota</taxon>
        <taxon>Fungi</taxon>
        <taxon>Dikarya</taxon>
        <taxon>Basidiomycota</taxon>
        <taxon>Agaricomycotina</taxon>
        <taxon>Agaricomycetes</taxon>
        <taxon>Agaricomycetidae</taxon>
        <taxon>Agaricales</taxon>
        <taxon>Tricholomatineae</taxon>
        <taxon>Lyophyllaceae</taxon>
        <taxon>Asterophora</taxon>
    </lineage>
</organism>
<evidence type="ECO:0000256" key="1">
    <source>
        <dbReference type="ARBA" id="ARBA00004123"/>
    </source>
</evidence>
<dbReference type="OrthoDB" id="26899at2759"/>
<evidence type="ECO:0000256" key="10">
    <source>
        <dbReference type="PROSITE-ProRule" id="PRU00452"/>
    </source>
</evidence>
<reference evidence="13" key="1">
    <citation type="submission" date="2020-07" db="EMBL/GenBank/DDBJ databases">
        <authorList>
            <person name="Nieuwenhuis M."/>
            <person name="Van De Peppel L.J.J."/>
        </authorList>
    </citation>
    <scope>NUCLEOTIDE SEQUENCE</scope>
    <source>
        <strain evidence="13">AP01</strain>
        <tissue evidence="13">Mycelium</tissue>
    </source>
</reference>
<dbReference type="Gene3D" id="3.30.40.10">
    <property type="entry name" value="Zinc/RING finger domain, C3HC4 (zinc finger)"/>
    <property type="match status" value="1"/>
</dbReference>
<dbReference type="GO" id="GO:0008270">
    <property type="term" value="F:zinc ion binding"/>
    <property type="evidence" value="ECO:0007669"/>
    <property type="project" value="UniProtKB-KW"/>
</dbReference>
<dbReference type="PANTHER" id="PTHR21330:SF1">
    <property type="entry name" value="E3 SUMO-PROTEIN LIGASE NSE2"/>
    <property type="match status" value="1"/>
</dbReference>
<reference evidence="13" key="2">
    <citation type="submission" date="2021-10" db="EMBL/GenBank/DDBJ databases">
        <title>Phylogenomics reveals ancestral predisposition of the termite-cultivated fungus Termitomyces towards a domesticated lifestyle.</title>
        <authorList>
            <person name="Auxier B."/>
            <person name="Grum-Grzhimaylo A."/>
            <person name="Cardenas M.E."/>
            <person name="Lodge J.D."/>
            <person name="Laessoe T."/>
            <person name="Pedersen O."/>
            <person name="Smith M.E."/>
            <person name="Kuyper T.W."/>
            <person name="Franco-Molano E.A."/>
            <person name="Baroni T.J."/>
            <person name="Aanen D.K."/>
        </authorList>
    </citation>
    <scope>NUCLEOTIDE SEQUENCE</scope>
    <source>
        <strain evidence="13">AP01</strain>
        <tissue evidence="13">Mycelium</tissue>
    </source>
</reference>
<name>A0A9P7GJS0_9AGAR</name>
<keyword evidence="6 10" id="KW-0863">Zinc-finger</keyword>
<feature type="compositionally biased region" description="Basic and acidic residues" evidence="11">
    <location>
        <begin position="92"/>
        <end position="101"/>
    </location>
</feature>
<feature type="compositionally biased region" description="Acidic residues" evidence="11">
    <location>
        <begin position="75"/>
        <end position="89"/>
    </location>
</feature>
<keyword evidence="4" id="KW-0808">Transferase</keyword>
<dbReference type="GO" id="GO:0016925">
    <property type="term" value="P:protein sumoylation"/>
    <property type="evidence" value="ECO:0007669"/>
    <property type="project" value="TreeGrafter"/>
</dbReference>
<dbReference type="Pfam" id="PF11789">
    <property type="entry name" value="zf-Nse"/>
    <property type="match status" value="1"/>
</dbReference>
<feature type="compositionally biased region" description="Basic and acidic residues" evidence="11">
    <location>
        <begin position="22"/>
        <end position="42"/>
    </location>
</feature>
<proteinExistence type="inferred from homology"/>
<sequence length="349" mass="39233">MPTATFSRRKSKRQASSDIEDDRPSQSRHVDQVEGDQDDSRLRQRGANGVKKEKKPAITKKRGSGRDEGNKDAVDGDGDDDDDDDDGTIDVDNFHDQPLRRADVAKLQGISRDWNMMDKEVRPNWRVVGDVAVALAETGEGDDMEEGLAELDKIMKGLIDISAEMQANGRVLDEIAQRIGQGEEVDDAVNQYEAGVQKQRDDYAQKTARQKYAKSDEYNSFRSGIYEVQHPDKGMPPITEFLPREDGDESDDDDELEIGGVSQNYNCPITLTPLVKPVTSRICKHSFSHDAIMQSFRRDDRVKCPAAGCNKTLTKADLQLNKDLEKRVKAYERRQRRAAENSDADEIID</sequence>
<evidence type="ECO:0000256" key="6">
    <source>
        <dbReference type="ARBA" id="ARBA00022771"/>
    </source>
</evidence>
<evidence type="ECO:0000256" key="11">
    <source>
        <dbReference type="SAM" id="MobiDB-lite"/>
    </source>
</evidence>
<dbReference type="AlphaFoldDB" id="A0A9P7GJS0"/>
<dbReference type="PANTHER" id="PTHR21330">
    <property type="entry name" value="E3 SUMO-PROTEIN LIGASE NSE2"/>
    <property type="match status" value="1"/>
</dbReference>
<evidence type="ECO:0000256" key="3">
    <source>
        <dbReference type="ARBA" id="ARBA00008212"/>
    </source>
</evidence>
<dbReference type="GO" id="GO:0061665">
    <property type="term" value="F:SUMO ligase activity"/>
    <property type="evidence" value="ECO:0007669"/>
    <property type="project" value="TreeGrafter"/>
</dbReference>
<dbReference type="SUPFAM" id="SSF57850">
    <property type="entry name" value="RING/U-box"/>
    <property type="match status" value="1"/>
</dbReference>
<dbReference type="InterPro" id="IPR013083">
    <property type="entry name" value="Znf_RING/FYVE/PHD"/>
</dbReference>
<comment type="caution">
    <text evidence="13">The sequence shown here is derived from an EMBL/GenBank/DDBJ whole genome shotgun (WGS) entry which is preliminary data.</text>
</comment>
<dbReference type="InterPro" id="IPR004181">
    <property type="entry name" value="Znf_MIZ"/>
</dbReference>
<dbReference type="EMBL" id="JABCKV010000003">
    <property type="protein sequence ID" value="KAG5648282.1"/>
    <property type="molecule type" value="Genomic_DNA"/>
</dbReference>
<dbReference type="Proteomes" id="UP000775547">
    <property type="component" value="Unassembled WGS sequence"/>
</dbReference>
<evidence type="ECO:0000256" key="4">
    <source>
        <dbReference type="ARBA" id="ARBA00022679"/>
    </source>
</evidence>
<comment type="similarity">
    <text evidence="3">Belongs to the NSE2 family.</text>
</comment>
<dbReference type="CDD" id="cd16651">
    <property type="entry name" value="SPL-RING_NSE2"/>
    <property type="match status" value="1"/>
</dbReference>
<keyword evidence="7" id="KW-0833">Ubl conjugation pathway</keyword>
<feature type="domain" description="SP-RING-type" evidence="12">
    <location>
        <begin position="252"/>
        <end position="333"/>
    </location>
</feature>
<evidence type="ECO:0000256" key="9">
    <source>
        <dbReference type="ARBA" id="ARBA00023242"/>
    </source>
</evidence>
<feature type="region of interest" description="Disordered" evidence="11">
    <location>
        <begin position="1"/>
        <end position="101"/>
    </location>
</feature>
<evidence type="ECO:0000256" key="8">
    <source>
        <dbReference type="ARBA" id="ARBA00022833"/>
    </source>
</evidence>
<dbReference type="InterPro" id="IPR026846">
    <property type="entry name" value="Nse2(Mms21)"/>
</dbReference>
<protein>
    <recommendedName>
        <fullName evidence="12">SP-RING-type domain-containing protein</fullName>
    </recommendedName>
</protein>
<evidence type="ECO:0000256" key="7">
    <source>
        <dbReference type="ARBA" id="ARBA00022786"/>
    </source>
</evidence>
<dbReference type="GO" id="GO:0005634">
    <property type="term" value="C:nucleus"/>
    <property type="evidence" value="ECO:0007669"/>
    <property type="project" value="UniProtKB-SubCell"/>
</dbReference>
<keyword evidence="5" id="KW-0479">Metal-binding</keyword>
<evidence type="ECO:0000313" key="13">
    <source>
        <dbReference type="EMBL" id="KAG5648282.1"/>
    </source>
</evidence>
<evidence type="ECO:0000256" key="2">
    <source>
        <dbReference type="ARBA" id="ARBA00004718"/>
    </source>
</evidence>
<evidence type="ECO:0000259" key="12">
    <source>
        <dbReference type="PROSITE" id="PS51044"/>
    </source>
</evidence>
<dbReference type="GO" id="GO:0030915">
    <property type="term" value="C:Smc5-Smc6 complex"/>
    <property type="evidence" value="ECO:0007669"/>
    <property type="project" value="InterPro"/>
</dbReference>
<gene>
    <name evidence="13" type="ORF">DXG03_004852</name>
</gene>